<dbReference type="FunFam" id="3.30.565.10:FF:000006">
    <property type="entry name" value="Sensor histidine kinase WalK"/>
    <property type="match status" value="1"/>
</dbReference>
<evidence type="ECO:0000313" key="18">
    <source>
        <dbReference type="EMBL" id="SDX26308.1"/>
    </source>
</evidence>
<dbReference type="InterPro" id="IPR003661">
    <property type="entry name" value="HisK_dim/P_dom"/>
</dbReference>
<dbReference type="EMBL" id="FNOI01000005">
    <property type="protein sequence ID" value="SDX26308.1"/>
    <property type="molecule type" value="Genomic_DNA"/>
</dbReference>
<dbReference type="CDD" id="cd00156">
    <property type="entry name" value="REC"/>
    <property type="match status" value="1"/>
</dbReference>
<gene>
    <name evidence="18" type="ORF">SAMN04488001_2792</name>
</gene>
<dbReference type="SUPFAM" id="SSF55874">
    <property type="entry name" value="ATPase domain of HSP90 chaperone/DNA topoisomerase II/histidine kinase"/>
    <property type="match status" value="1"/>
</dbReference>
<dbReference type="NCBIfam" id="TIGR00229">
    <property type="entry name" value="sensory_box"/>
    <property type="match status" value="1"/>
</dbReference>
<dbReference type="SUPFAM" id="SSF55785">
    <property type="entry name" value="PYP-like sensor domain (PAS domain)"/>
    <property type="match status" value="3"/>
</dbReference>
<dbReference type="InterPro" id="IPR005467">
    <property type="entry name" value="His_kinase_dom"/>
</dbReference>
<dbReference type="SUPFAM" id="SSF52172">
    <property type="entry name" value="CheY-like"/>
    <property type="match status" value="1"/>
</dbReference>
<dbReference type="STRING" id="670155.SAMN04488001_2792"/>
<dbReference type="Pfam" id="PF08447">
    <property type="entry name" value="PAS_3"/>
    <property type="match status" value="1"/>
</dbReference>
<evidence type="ECO:0000256" key="5">
    <source>
        <dbReference type="ARBA" id="ARBA00022679"/>
    </source>
</evidence>
<dbReference type="Gene3D" id="1.10.287.130">
    <property type="match status" value="1"/>
</dbReference>
<proteinExistence type="predicted"/>
<dbReference type="PANTHER" id="PTHR43047:SF72">
    <property type="entry name" value="OSMOSENSING HISTIDINE PROTEIN KINASE SLN1"/>
    <property type="match status" value="1"/>
</dbReference>
<comment type="subcellular location">
    <subcellularLocation>
        <location evidence="2">Membrane</location>
    </subcellularLocation>
</comment>
<keyword evidence="9" id="KW-0902">Two-component regulatory system</keyword>
<dbReference type="PROSITE" id="PS50839">
    <property type="entry name" value="CHASE"/>
    <property type="match status" value="1"/>
</dbReference>
<dbReference type="SMART" id="SM00091">
    <property type="entry name" value="PAS"/>
    <property type="match status" value="3"/>
</dbReference>
<dbReference type="InterPro" id="IPR042240">
    <property type="entry name" value="CHASE_sf"/>
</dbReference>
<feature type="domain" description="Response regulatory" evidence="14">
    <location>
        <begin position="935"/>
        <end position="1045"/>
    </location>
</feature>
<keyword evidence="6" id="KW-0812">Transmembrane</keyword>
<evidence type="ECO:0000259" key="13">
    <source>
        <dbReference type="PROSITE" id="PS50109"/>
    </source>
</evidence>
<evidence type="ECO:0000256" key="11">
    <source>
        <dbReference type="PROSITE-ProRule" id="PRU00169"/>
    </source>
</evidence>
<sequence length="1057" mass="116668">MTACVLATLAVASWFNNDQKKRTSAVFETITEDNKDALSGRLSDYRQALTSAAGFYMASDKVTQEDWRKYVEALTISEALPGVSGLGIILPVETAKMDEFRAGRSDFGQPNFQVRPESNRETAYVITYIEPMSVNAAAIGLDIGFEKRRREAAIKARDTKSPQLTERILLVQDETSQPGFLLVNPIIGANDVFIGWSYLPFVGGEALKDMTAAQTEQFWLTVYDGTEPDDDMVIYDESPDGGATSAFTRSAVVPGMGQEWLMVWSSTPKFEAGEAQLSTWFTLALGLMVTALVGLLTASLLQRERAVRILVAQKTRELKARERQTSSIVDNAMAAILLLDGEQRIVTANKTTGEMFELDEQALIGKPLQCLIGGLDITAHDDATRIKAETSSGTKLLLDGRFSSWDAIDGSTQSVAILQDVTEEENSKQRLGEAEERWNKVLIGAEIGVFDLDLRTGKSIVSGMWKQLMGIPEATSDVDTQQAFLDRIHPDDLAALQEADQACISGKTQRSVAQYRMRFGEDEWRWMRSDAVVAGKDENGVATRLIGAQTDITELREAQERLEHSEQRFKSVLAHAPVGMALCSAQGDFLGVNDALCDLTGFSEEYLQTKKLSDIVVREDFRNLHSNVRELQKNNEHSLKSECRIVTREGGIKWGLVGVAWTYNDELDEEMFILQVQDINELKNVEKMKAQFVSTVSHELRTPLTSIKGALSLLEGQYAADLAGPANRLVKIAQQNGDRLIDLVNDILDMEKISSGQSDFVFSNENINTLVQLAVEQLEPFAHQHNTTIKGKYPPISPAAYVDPRRLQQVVANFISNAAKYSCNDSVINVSVERLDGNLRVKVCNIGPGIPEAFVPKVFMAFQQADSSDTRSNGGTGLGLNISKQIIDHMGGEIGFDSVVDGETCFWFTLPEIESAAVVAANLQEHQLEDQKPIEILHLEDDEDFAEIVRNSFGGFAKVTSVGTLAGARKKIRDFTYDLVIIDWELPDGRGDELLSGIEENQNNIPIFGLSAYEGKVKSDLVVADLVKSRADLTEVVTRAIKSVERFRRAEGDPHVS</sequence>
<dbReference type="CDD" id="cd00082">
    <property type="entry name" value="HisKA"/>
    <property type="match status" value="1"/>
</dbReference>
<dbReference type="RefSeq" id="WP_139254568.1">
    <property type="nucleotide sequence ID" value="NZ_FNOI01000005.1"/>
</dbReference>
<evidence type="ECO:0000256" key="7">
    <source>
        <dbReference type="ARBA" id="ARBA00022777"/>
    </source>
</evidence>
<evidence type="ECO:0000259" key="14">
    <source>
        <dbReference type="PROSITE" id="PS50110"/>
    </source>
</evidence>
<protein>
    <recommendedName>
        <fullName evidence="3">histidine kinase</fullName>
        <ecNumber evidence="3">2.7.13.3</ecNumber>
    </recommendedName>
</protein>
<dbReference type="Pfam" id="PF00512">
    <property type="entry name" value="HisKA"/>
    <property type="match status" value="1"/>
</dbReference>
<dbReference type="InterPro" id="IPR013767">
    <property type="entry name" value="PAS_fold"/>
</dbReference>
<keyword evidence="4 11" id="KW-0597">Phosphoprotein</keyword>
<feature type="domain" description="PAS" evidence="15">
    <location>
        <begin position="321"/>
        <end position="401"/>
    </location>
</feature>
<keyword evidence="8" id="KW-1133">Transmembrane helix</keyword>
<accession>A0A1H3AAI1</accession>
<feature type="modified residue" description="4-aspartylphosphate" evidence="11">
    <location>
        <position position="983"/>
    </location>
</feature>
<evidence type="ECO:0000313" key="19">
    <source>
        <dbReference type="Proteomes" id="UP000199441"/>
    </source>
</evidence>
<feature type="domain" description="PAC" evidence="16">
    <location>
        <begin position="511"/>
        <end position="564"/>
    </location>
</feature>
<name>A0A1H3AAI1_9RHOB</name>
<evidence type="ECO:0000259" key="16">
    <source>
        <dbReference type="PROSITE" id="PS50113"/>
    </source>
</evidence>
<keyword evidence="19" id="KW-1185">Reference proteome</keyword>
<dbReference type="PROSITE" id="PS50110">
    <property type="entry name" value="RESPONSE_REGULATORY"/>
    <property type="match status" value="1"/>
</dbReference>
<keyword evidence="5" id="KW-0808">Transferase</keyword>
<dbReference type="InterPro" id="IPR001610">
    <property type="entry name" value="PAC"/>
</dbReference>
<dbReference type="Pfam" id="PF00072">
    <property type="entry name" value="Response_reg"/>
    <property type="match status" value="1"/>
</dbReference>
<dbReference type="PROSITE" id="PS50109">
    <property type="entry name" value="HIS_KIN"/>
    <property type="match status" value="1"/>
</dbReference>
<dbReference type="EC" id="2.7.13.3" evidence="3"/>
<dbReference type="PANTHER" id="PTHR43047">
    <property type="entry name" value="TWO-COMPONENT HISTIDINE PROTEIN KINASE"/>
    <property type="match status" value="1"/>
</dbReference>
<evidence type="ECO:0000256" key="1">
    <source>
        <dbReference type="ARBA" id="ARBA00000085"/>
    </source>
</evidence>
<keyword evidence="7" id="KW-0418">Kinase</keyword>
<dbReference type="AlphaFoldDB" id="A0A1H3AAI1"/>
<dbReference type="GO" id="GO:0000155">
    <property type="term" value="F:phosphorelay sensor kinase activity"/>
    <property type="evidence" value="ECO:0007669"/>
    <property type="project" value="InterPro"/>
</dbReference>
<reference evidence="19" key="1">
    <citation type="submission" date="2016-10" db="EMBL/GenBank/DDBJ databases">
        <authorList>
            <person name="Varghese N."/>
            <person name="Submissions S."/>
        </authorList>
    </citation>
    <scope>NUCLEOTIDE SEQUENCE [LARGE SCALE GENOMIC DNA]</scope>
    <source>
        <strain evidence="19">DSM 26922</strain>
    </source>
</reference>
<dbReference type="Gene3D" id="3.30.450.20">
    <property type="entry name" value="PAS domain"/>
    <property type="match status" value="3"/>
</dbReference>
<dbReference type="InterPro" id="IPR011006">
    <property type="entry name" value="CheY-like_superfamily"/>
</dbReference>
<evidence type="ECO:0000256" key="6">
    <source>
        <dbReference type="ARBA" id="ARBA00022692"/>
    </source>
</evidence>
<dbReference type="Gene3D" id="3.40.50.2300">
    <property type="match status" value="1"/>
</dbReference>
<dbReference type="GO" id="GO:0005886">
    <property type="term" value="C:plasma membrane"/>
    <property type="evidence" value="ECO:0007669"/>
    <property type="project" value="TreeGrafter"/>
</dbReference>
<dbReference type="Pfam" id="PF13188">
    <property type="entry name" value="PAS_8"/>
    <property type="match status" value="1"/>
</dbReference>
<dbReference type="InterPro" id="IPR000014">
    <property type="entry name" value="PAS"/>
</dbReference>
<evidence type="ECO:0000256" key="9">
    <source>
        <dbReference type="ARBA" id="ARBA00023012"/>
    </source>
</evidence>
<dbReference type="PROSITE" id="PS50112">
    <property type="entry name" value="PAS"/>
    <property type="match status" value="2"/>
</dbReference>
<organism evidence="18 19">
    <name type="scientific">Litoreibacter albidus</name>
    <dbReference type="NCBI Taxonomy" id="670155"/>
    <lineage>
        <taxon>Bacteria</taxon>
        <taxon>Pseudomonadati</taxon>
        <taxon>Pseudomonadota</taxon>
        <taxon>Alphaproteobacteria</taxon>
        <taxon>Rhodobacterales</taxon>
        <taxon>Roseobacteraceae</taxon>
        <taxon>Litoreibacter</taxon>
    </lineage>
</organism>
<dbReference type="SMART" id="SM00387">
    <property type="entry name" value="HATPase_c"/>
    <property type="match status" value="1"/>
</dbReference>
<dbReference type="OrthoDB" id="7179697at2"/>
<feature type="domain" description="CHASE" evidence="17">
    <location>
        <begin position="58"/>
        <end position="195"/>
    </location>
</feature>
<dbReference type="PRINTS" id="PR00344">
    <property type="entry name" value="BCTRLSENSOR"/>
</dbReference>
<dbReference type="InterPro" id="IPR001789">
    <property type="entry name" value="Sig_transdc_resp-reg_receiver"/>
</dbReference>
<evidence type="ECO:0000256" key="10">
    <source>
        <dbReference type="ARBA" id="ARBA00023136"/>
    </source>
</evidence>
<dbReference type="InterPro" id="IPR013655">
    <property type="entry name" value="PAS_fold_3"/>
</dbReference>
<dbReference type="Gene3D" id="3.30.450.350">
    <property type="entry name" value="CHASE domain"/>
    <property type="match status" value="1"/>
</dbReference>
<keyword evidence="12" id="KW-0175">Coiled coil</keyword>
<evidence type="ECO:0000256" key="4">
    <source>
        <dbReference type="ARBA" id="ARBA00022553"/>
    </source>
</evidence>
<dbReference type="InterPro" id="IPR036097">
    <property type="entry name" value="HisK_dim/P_sf"/>
</dbReference>
<evidence type="ECO:0000256" key="2">
    <source>
        <dbReference type="ARBA" id="ARBA00004370"/>
    </source>
</evidence>
<dbReference type="SUPFAM" id="SSF47384">
    <property type="entry name" value="Homodimeric domain of signal transducing histidine kinase"/>
    <property type="match status" value="1"/>
</dbReference>
<feature type="domain" description="PAS" evidence="15">
    <location>
        <begin position="565"/>
        <end position="635"/>
    </location>
</feature>
<dbReference type="InterPro" id="IPR003594">
    <property type="entry name" value="HATPase_dom"/>
</dbReference>
<dbReference type="SMART" id="SM00086">
    <property type="entry name" value="PAC"/>
    <property type="match status" value="3"/>
</dbReference>
<evidence type="ECO:0000259" key="17">
    <source>
        <dbReference type="PROSITE" id="PS50839"/>
    </source>
</evidence>
<dbReference type="InterPro" id="IPR000700">
    <property type="entry name" value="PAS-assoc_C"/>
</dbReference>
<dbReference type="InterPro" id="IPR004358">
    <property type="entry name" value="Sig_transdc_His_kin-like_C"/>
</dbReference>
<dbReference type="InterPro" id="IPR035965">
    <property type="entry name" value="PAS-like_dom_sf"/>
</dbReference>
<keyword evidence="10" id="KW-0472">Membrane</keyword>
<dbReference type="InterPro" id="IPR036890">
    <property type="entry name" value="HATPase_C_sf"/>
</dbReference>
<feature type="coiled-coil region" evidence="12">
    <location>
        <begin position="548"/>
        <end position="575"/>
    </location>
</feature>
<dbReference type="Gene3D" id="3.30.565.10">
    <property type="entry name" value="Histidine kinase-like ATPase, C-terminal domain"/>
    <property type="match status" value="1"/>
</dbReference>
<evidence type="ECO:0000256" key="12">
    <source>
        <dbReference type="SAM" id="Coils"/>
    </source>
</evidence>
<dbReference type="GO" id="GO:0009927">
    <property type="term" value="F:histidine phosphotransfer kinase activity"/>
    <property type="evidence" value="ECO:0007669"/>
    <property type="project" value="TreeGrafter"/>
</dbReference>
<feature type="domain" description="Histidine kinase" evidence="13">
    <location>
        <begin position="695"/>
        <end position="914"/>
    </location>
</feature>
<dbReference type="Pfam" id="PF02518">
    <property type="entry name" value="HATPase_c"/>
    <property type="match status" value="1"/>
</dbReference>
<dbReference type="Pfam" id="PF03924">
    <property type="entry name" value="CHASE"/>
    <property type="match status" value="1"/>
</dbReference>
<evidence type="ECO:0000256" key="8">
    <source>
        <dbReference type="ARBA" id="ARBA00022989"/>
    </source>
</evidence>
<evidence type="ECO:0000259" key="15">
    <source>
        <dbReference type="PROSITE" id="PS50112"/>
    </source>
</evidence>
<comment type="catalytic activity">
    <reaction evidence="1">
        <text>ATP + protein L-histidine = ADP + protein N-phospho-L-histidine.</text>
        <dbReference type="EC" id="2.7.13.3"/>
    </reaction>
</comment>
<dbReference type="InterPro" id="IPR006189">
    <property type="entry name" value="CHASE_dom"/>
</dbReference>
<dbReference type="CDD" id="cd00130">
    <property type="entry name" value="PAS"/>
    <property type="match status" value="2"/>
</dbReference>
<dbReference type="Proteomes" id="UP000199441">
    <property type="component" value="Unassembled WGS sequence"/>
</dbReference>
<dbReference type="PROSITE" id="PS50113">
    <property type="entry name" value="PAC"/>
    <property type="match status" value="1"/>
</dbReference>
<dbReference type="FunFam" id="1.10.287.130:FF:000001">
    <property type="entry name" value="Two-component sensor histidine kinase"/>
    <property type="match status" value="1"/>
</dbReference>
<dbReference type="SMART" id="SM00388">
    <property type="entry name" value="HisKA"/>
    <property type="match status" value="1"/>
</dbReference>
<dbReference type="Pfam" id="PF00989">
    <property type="entry name" value="PAS"/>
    <property type="match status" value="1"/>
</dbReference>
<evidence type="ECO:0000256" key="3">
    <source>
        <dbReference type="ARBA" id="ARBA00012438"/>
    </source>
</evidence>
<dbReference type="GO" id="GO:0006355">
    <property type="term" value="P:regulation of DNA-templated transcription"/>
    <property type="evidence" value="ECO:0007669"/>
    <property type="project" value="InterPro"/>
</dbReference>
<dbReference type="SMART" id="SM01079">
    <property type="entry name" value="CHASE"/>
    <property type="match status" value="1"/>
</dbReference>